<dbReference type="RefSeq" id="WP_074590827.1">
    <property type="nucleotide sequence ID" value="NZ_FNEI01000016.1"/>
</dbReference>
<dbReference type="PANTHER" id="PTHR47506:SF1">
    <property type="entry name" value="HTH-TYPE TRANSCRIPTIONAL REGULATOR YJDC"/>
    <property type="match status" value="1"/>
</dbReference>
<dbReference type="STRING" id="1045773.SAMN05216555_11645"/>
<protein>
    <submittedName>
        <fullName evidence="4">Transcriptional regulator, TetR family</fullName>
    </submittedName>
</protein>
<accession>A0A1G8WDA0</accession>
<keyword evidence="1" id="KW-0805">Transcription regulation</keyword>
<dbReference type="SUPFAM" id="SSF48498">
    <property type="entry name" value="Tetracyclin repressor-like, C-terminal domain"/>
    <property type="match status" value="1"/>
</dbReference>
<dbReference type="Proteomes" id="UP000182130">
    <property type="component" value="Unassembled WGS sequence"/>
</dbReference>
<dbReference type="InterPro" id="IPR036271">
    <property type="entry name" value="Tet_transcr_reg_TetR-rel_C_sf"/>
</dbReference>
<dbReference type="PANTHER" id="PTHR47506">
    <property type="entry name" value="TRANSCRIPTIONAL REGULATORY PROTEIN"/>
    <property type="match status" value="1"/>
</dbReference>
<dbReference type="Pfam" id="PF00440">
    <property type="entry name" value="TetR_N"/>
    <property type="match status" value="1"/>
</dbReference>
<dbReference type="EMBL" id="FNEI01000016">
    <property type="protein sequence ID" value="SDJ76193.1"/>
    <property type="molecule type" value="Genomic_DNA"/>
</dbReference>
<dbReference type="Gene3D" id="1.10.357.10">
    <property type="entry name" value="Tetracycline Repressor, domain 2"/>
    <property type="match status" value="1"/>
</dbReference>
<dbReference type="OrthoDB" id="3196926at2"/>
<name>A0A1G8WDA0_9MICC</name>
<reference evidence="5" key="1">
    <citation type="submission" date="2016-10" db="EMBL/GenBank/DDBJ databases">
        <authorList>
            <person name="Varghese N."/>
            <person name="Submissions S."/>
        </authorList>
    </citation>
    <scope>NUCLEOTIDE SEQUENCE [LARGE SCALE GENOMIC DNA]</scope>
    <source>
        <strain evidence="5">CGMCC 1.10783</strain>
    </source>
</reference>
<evidence type="ECO:0000256" key="1">
    <source>
        <dbReference type="ARBA" id="ARBA00023015"/>
    </source>
</evidence>
<dbReference type="PRINTS" id="PR00455">
    <property type="entry name" value="HTHTETR"/>
</dbReference>
<sequence>MTAAGQDRPSGTQPRRWAREALLQAAARRFYADGLAGTGIDAITAEAGVAKKSLYNNFASKAELVGAYLEARHAEWLALYRARLGRAGNATERVLAVFDAYADHAGLAYDRGFRGCGLLNAAAELPAGDPGRETVRRHKEEVEALLSAHLSELHPEAANAAPLARHLAFLLEGAMARAGLEGNDQCIRDARRLAADLIGAS</sequence>
<dbReference type="AlphaFoldDB" id="A0A1G8WDA0"/>
<evidence type="ECO:0000313" key="4">
    <source>
        <dbReference type="EMBL" id="SDJ76193.1"/>
    </source>
</evidence>
<dbReference type="PROSITE" id="PS50977">
    <property type="entry name" value="HTH_TETR_2"/>
    <property type="match status" value="1"/>
</dbReference>
<proteinExistence type="predicted"/>
<organism evidence="4 5">
    <name type="scientific">Arthrobacter cupressi</name>
    <dbReference type="NCBI Taxonomy" id="1045773"/>
    <lineage>
        <taxon>Bacteria</taxon>
        <taxon>Bacillati</taxon>
        <taxon>Actinomycetota</taxon>
        <taxon>Actinomycetes</taxon>
        <taxon>Micrococcales</taxon>
        <taxon>Micrococcaceae</taxon>
        <taxon>Arthrobacter</taxon>
    </lineage>
</organism>
<gene>
    <name evidence="4" type="ORF">SAMN05216555_11645</name>
</gene>
<keyword evidence="3" id="KW-0804">Transcription</keyword>
<dbReference type="InterPro" id="IPR001647">
    <property type="entry name" value="HTH_TetR"/>
</dbReference>
<dbReference type="InterPro" id="IPR009057">
    <property type="entry name" value="Homeodomain-like_sf"/>
</dbReference>
<dbReference type="GO" id="GO:0003677">
    <property type="term" value="F:DNA binding"/>
    <property type="evidence" value="ECO:0007669"/>
    <property type="project" value="UniProtKB-UniRule"/>
</dbReference>
<evidence type="ECO:0000313" key="5">
    <source>
        <dbReference type="Proteomes" id="UP000182130"/>
    </source>
</evidence>
<evidence type="ECO:0000256" key="3">
    <source>
        <dbReference type="ARBA" id="ARBA00023163"/>
    </source>
</evidence>
<keyword evidence="2" id="KW-0238">DNA-binding</keyword>
<dbReference type="SUPFAM" id="SSF46689">
    <property type="entry name" value="Homeodomain-like"/>
    <property type="match status" value="1"/>
</dbReference>
<keyword evidence="5" id="KW-1185">Reference proteome</keyword>
<evidence type="ECO:0000256" key="2">
    <source>
        <dbReference type="ARBA" id="ARBA00023125"/>
    </source>
</evidence>